<feature type="compositionally biased region" description="Basic residues" evidence="1">
    <location>
        <begin position="171"/>
        <end position="181"/>
    </location>
</feature>
<reference evidence="2 3" key="1">
    <citation type="journal article" date="2010" name="Proc. Natl. Acad. Sci. U.S.A.">
        <title>Insights into evolution of multicellular fungi from the assembled chromosomes of the mushroom Coprinopsis cinerea (Coprinus cinereus).</title>
        <authorList>
            <person name="Stajich J.E."/>
            <person name="Wilke S.K."/>
            <person name="Ahren D."/>
            <person name="Au C.H."/>
            <person name="Birren B.W."/>
            <person name="Borodovsky M."/>
            <person name="Burns C."/>
            <person name="Canback B."/>
            <person name="Casselton L.A."/>
            <person name="Cheng C.K."/>
            <person name="Deng J."/>
            <person name="Dietrich F.S."/>
            <person name="Fargo D.C."/>
            <person name="Farman M.L."/>
            <person name="Gathman A.C."/>
            <person name="Goldberg J."/>
            <person name="Guigo R."/>
            <person name="Hoegger P.J."/>
            <person name="Hooker J.B."/>
            <person name="Huggins A."/>
            <person name="James T.Y."/>
            <person name="Kamada T."/>
            <person name="Kilaru S."/>
            <person name="Kodira C."/>
            <person name="Kues U."/>
            <person name="Kupfer D."/>
            <person name="Kwan H.S."/>
            <person name="Lomsadze A."/>
            <person name="Li W."/>
            <person name="Lilly W.W."/>
            <person name="Ma L.J."/>
            <person name="Mackey A.J."/>
            <person name="Manning G."/>
            <person name="Martin F."/>
            <person name="Muraguchi H."/>
            <person name="Natvig D.O."/>
            <person name="Palmerini H."/>
            <person name="Ramesh M.A."/>
            <person name="Rehmeyer C.J."/>
            <person name="Roe B.A."/>
            <person name="Shenoy N."/>
            <person name="Stanke M."/>
            <person name="Ter-Hovhannisyan V."/>
            <person name="Tunlid A."/>
            <person name="Velagapudi R."/>
            <person name="Vision T.J."/>
            <person name="Zeng Q."/>
            <person name="Zolan M.E."/>
            <person name="Pukkila P.J."/>
        </authorList>
    </citation>
    <scope>NUCLEOTIDE SEQUENCE [LARGE SCALE GENOMIC DNA]</scope>
    <source>
        <strain evidence="3">Okayama-7 / 130 / ATCC MYA-4618 / FGSC 9003</strain>
    </source>
</reference>
<keyword evidence="3" id="KW-1185">Reference proteome</keyword>
<feature type="region of interest" description="Disordered" evidence="1">
    <location>
        <begin position="24"/>
        <end position="91"/>
    </location>
</feature>
<accession>A8PEA0</accession>
<feature type="region of interest" description="Disordered" evidence="1">
    <location>
        <begin position="160"/>
        <end position="186"/>
    </location>
</feature>
<dbReference type="eggNOG" id="ENOG502QZM3">
    <property type="taxonomic scope" value="Eukaryota"/>
</dbReference>
<dbReference type="Proteomes" id="UP000001861">
    <property type="component" value="Unassembled WGS sequence"/>
</dbReference>
<name>A8PEA0_COPC7</name>
<feature type="compositionally biased region" description="Polar residues" evidence="1">
    <location>
        <begin position="27"/>
        <end position="42"/>
    </location>
</feature>
<evidence type="ECO:0000256" key="1">
    <source>
        <dbReference type="SAM" id="MobiDB-lite"/>
    </source>
</evidence>
<dbReference type="AlphaFoldDB" id="A8PEA0"/>
<feature type="region of interest" description="Disordered" evidence="1">
    <location>
        <begin position="287"/>
        <end position="308"/>
    </location>
</feature>
<dbReference type="OrthoDB" id="2976199at2759"/>
<dbReference type="KEGG" id="cci:CC1G_10367"/>
<sequence length="308" mass="33146">MTEYDFSPGAWQAHLAKQAQIDKWRRNNANFQPTNPFLPTSTARDDSDFYKSSKKKKSKKGKSRAHDGDDSDASDYSGPDRPPTPPASAPVGYGGVFPFQMGPMGYPHVQAYQGLSSAPVQPRQSHPPAPGYQFIQNGTPLVPQWTGTCWVYQAPASTSTTHVASSGSSHRSSRKHRRKKSLPTPLPLPMIPAAVPMYGYFQAPQQAGQRGPYSGSVPAMSTSAMYLPSGHTSPASGGYTTLPQSAGVYPMQMPVPQIHGQSAGGYTVKPSNASASSYPYGTIIVDGKRDSQRSSSGSSFFGRLRKKK</sequence>
<dbReference type="VEuPathDB" id="FungiDB:CC1G_10367"/>
<protein>
    <submittedName>
        <fullName evidence="2">Uncharacterized protein</fullName>
    </submittedName>
</protein>
<dbReference type="HOGENOM" id="CLU_903200_0_0_1"/>
<proteinExistence type="predicted"/>
<evidence type="ECO:0000313" key="2">
    <source>
        <dbReference type="EMBL" id="EAU81076.2"/>
    </source>
</evidence>
<comment type="caution">
    <text evidence="2">The sequence shown here is derived from an EMBL/GenBank/DDBJ whole genome shotgun (WGS) entry which is preliminary data.</text>
</comment>
<gene>
    <name evidence="2" type="ORF">CC1G_10367</name>
</gene>
<organism evidence="2 3">
    <name type="scientific">Coprinopsis cinerea (strain Okayama-7 / 130 / ATCC MYA-4618 / FGSC 9003)</name>
    <name type="common">Inky cap fungus</name>
    <name type="synonym">Hormographiella aspergillata</name>
    <dbReference type="NCBI Taxonomy" id="240176"/>
    <lineage>
        <taxon>Eukaryota</taxon>
        <taxon>Fungi</taxon>
        <taxon>Dikarya</taxon>
        <taxon>Basidiomycota</taxon>
        <taxon>Agaricomycotina</taxon>
        <taxon>Agaricomycetes</taxon>
        <taxon>Agaricomycetidae</taxon>
        <taxon>Agaricales</taxon>
        <taxon>Agaricineae</taxon>
        <taxon>Psathyrellaceae</taxon>
        <taxon>Coprinopsis</taxon>
    </lineage>
</organism>
<dbReference type="RefSeq" id="XP_001840753.2">
    <property type="nucleotide sequence ID" value="XM_001840701.2"/>
</dbReference>
<dbReference type="InParanoid" id="A8PEA0"/>
<dbReference type="GeneID" id="6017405"/>
<feature type="compositionally biased region" description="Low complexity" evidence="1">
    <location>
        <begin position="293"/>
        <end position="302"/>
    </location>
</feature>
<feature type="compositionally biased region" description="Basic residues" evidence="1">
    <location>
        <begin position="52"/>
        <end position="63"/>
    </location>
</feature>
<dbReference type="EMBL" id="AACS02000007">
    <property type="protein sequence ID" value="EAU81076.2"/>
    <property type="molecule type" value="Genomic_DNA"/>
</dbReference>
<evidence type="ECO:0000313" key="3">
    <source>
        <dbReference type="Proteomes" id="UP000001861"/>
    </source>
</evidence>